<evidence type="ECO:0000313" key="2">
    <source>
        <dbReference type="Proteomes" id="UP000799440"/>
    </source>
</evidence>
<proteinExistence type="predicted"/>
<keyword evidence="2" id="KW-1185">Reference proteome</keyword>
<sequence length="162" mass="18728">MLLIQQHDVTEVEQTPRKIWNRSVHTRSYSRAGGCPRSASDDAVGTITAPNLPSTKTPAIYLLCLTLPFRYPFHFNFYFLEKQRSLRSTRYCHRCLPRIARTGIFTQGCLVSRHWRMHAQYYGQLCMNDDHVHSCGPELTLMSDNQHFRIYTGLSIVGYSSL</sequence>
<protein>
    <submittedName>
        <fullName evidence="1">Uncharacterized protein</fullName>
    </submittedName>
</protein>
<gene>
    <name evidence="1" type="ORF">M011DRAFT_257041</name>
</gene>
<reference evidence="1" key="1">
    <citation type="journal article" date="2020" name="Stud. Mycol.">
        <title>101 Dothideomycetes genomes: a test case for predicting lifestyles and emergence of pathogens.</title>
        <authorList>
            <person name="Haridas S."/>
            <person name="Albert R."/>
            <person name="Binder M."/>
            <person name="Bloem J."/>
            <person name="Labutti K."/>
            <person name="Salamov A."/>
            <person name="Andreopoulos B."/>
            <person name="Baker S."/>
            <person name="Barry K."/>
            <person name="Bills G."/>
            <person name="Bluhm B."/>
            <person name="Cannon C."/>
            <person name="Castanera R."/>
            <person name="Culley D."/>
            <person name="Daum C."/>
            <person name="Ezra D."/>
            <person name="Gonzalez J."/>
            <person name="Henrissat B."/>
            <person name="Kuo A."/>
            <person name="Liang C."/>
            <person name="Lipzen A."/>
            <person name="Lutzoni F."/>
            <person name="Magnuson J."/>
            <person name="Mondo S."/>
            <person name="Nolan M."/>
            <person name="Ohm R."/>
            <person name="Pangilinan J."/>
            <person name="Park H.-J."/>
            <person name="Ramirez L."/>
            <person name="Alfaro M."/>
            <person name="Sun H."/>
            <person name="Tritt A."/>
            <person name="Yoshinaga Y."/>
            <person name="Zwiers L.-H."/>
            <person name="Turgeon B."/>
            <person name="Goodwin S."/>
            <person name="Spatafora J."/>
            <person name="Crous P."/>
            <person name="Grigoriev I."/>
        </authorList>
    </citation>
    <scope>NUCLEOTIDE SEQUENCE</scope>
    <source>
        <strain evidence="1">CBS 119925</strain>
    </source>
</reference>
<accession>A0A6A6UZ34</accession>
<dbReference type="AlphaFoldDB" id="A0A6A6UZ34"/>
<name>A0A6A6UZ34_9PLEO</name>
<organism evidence="1 2">
    <name type="scientific">Sporormia fimetaria CBS 119925</name>
    <dbReference type="NCBI Taxonomy" id="1340428"/>
    <lineage>
        <taxon>Eukaryota</taxon>
        <taxon>Fungi</taxon>
        <taxon>Dikarya</taxon>
        <taxon>Ascomycota</taxon>
        <taxon>Pezizomycotina</taxon>
        <taxon>Dothideomycetes</taxon>
        <taxon>Pleosporomycetidae</taxon>
        <taxon>Pleosporales</taxon>
        <taxon>Sporormiaceae</taxon>
        <taxon>Sporormia</taxon>
    </lineage>
</organism>
<evidence type="ECO:0000313" key="1">
    <source>
        <dbReference type="EMBL" id="KAF2742776.1"/>
    </source>
</evidence>
<dbReference type="Proteomes" id="UP000799440">
    <property type="component" value="Unassembled WGS sequence"/>
</dbReference>
<dbReference type="EMBL" id="MU006604">
    <property type="protein sequence ID" value="KAF2742776.1"/>
    <property type="molecule type" value="Genomic_DNA"/>
</dbReference>